<dbReference type="RefSeq" id="WP_065831370.1">
    <property type="nucleotide sequence ID" value="NZ_LGSI01000003.1"/>
</dbReference>
<keyword evidence="6 9" id="KW-0012">Acyltransferase</keyword>
<evidence type="ECO:0000259" key="10">
    <source>
        <dbReference type="PROSITE" id="PS51186"/>
    </source>
</evidence>
<accession>A0A1C7ZC68</accession>
<evidence type="ECO:0000256" key="7">
    <source>
        <dbReference type="ARBA" id="ARBA00029660"/>
    </source>
</evidence>
<comment type="caution">
    <text evidence="11">The sequence shown here is derived from an EMBL/GenBank/DDBJ whole genome shotgun (WGS) entry which is preliminary data.</text>
</comment>
<comment type="catalytic activity">
    <reaction evidence="8 9">
        <text>kanamycin B + acetyl-CoA = N(6')-acetylkanamycin B + CoA + H(+)</text>
        <dbReference type="Rhea" id="RHEA:16449"/>
        <dbReference type="ChEBI" id="CHEBI:15378"/>
        <dbReference type="ChEBI" id="CHEBI:57287"/>
        <dbReference type="ChEBI" id="CHEBI:57288"/>
        <dbReference type="ChEBI" id="CHEBI:58390"/>
        <dbReference type="ChEBI" id="CHEBI:58549"/>
        <dbReference type="EC" id="2.3.1.82"/>
    </reaction>
</comment>
<proteinExistence type="predicted"/>
<name>A0A1C7ZC68_PSESX</name>
<protein>
    <recommendedName>
        <fullName evidence="3 9">Aminoglycoside N(6')-acetyltransferase type 1</fullName>
        <ecNumber evidence="2 9">2.3.1.82</ecNumber>
    </recommendedName>
    <alternativeName>
        <fullName evidence="7 9">Aminoglycoside resistance protein</fullName>
    </alternativeName>
</protein>
<dbReference type="PIRSF" id="PIRSF000452">
    <property type="entry name" value="6-N-acetyltransf"/>
    <property type="match status" value="1"/>
</dbReference>
<dbReference type="EMBL" id="LGSI01000003">
    <property type="protein sequence ID" value="OCR26999.1"/>
    <property type="molecule type" value="Genomic_DNA"/>
</dbReference>
<dbReference type="PATRIC" id="fig|317.243.peg.1465"/>
<dbReference type="Gene3D" id="3.40.630.30">
    <property type="match status" value="1"/>
</dbReference>
<dbReference type="InterPro" id="IPR016181">
    <property type="entry name" value="Acyl_CoA_acyltransferase"/>
</dbReference>
<evidence type="ECO:0000256" key="1">
    <source>
        <dbReference type="ARBA" id="ARBA00011738"/>
    </source>
</evidence>
<evidence type="ECO:0000256" key="6">
    <source>
        <dbReference type="ARBA" id="ARBA00023315"/>
    </source>
</evidence>
<comment type="subunit">
    <text evidence="1 9">Homodimer.</text>
</comment>
<dbReference type="OrthoDB" id="118633at2"/>
<organism evidence="11 12">
    <name type="scientific">Pseudomonas syringae</name>
    <dbReference type="NCBI Taxonomy" id="317"/>
    <lineage>
        <taxon>Bacteria</taxon>
        <taxon>Pseudomonadati</taxon>
        <taxon>Pseudomonadota</taxon>
        <taxon>Gammaproteobacteria</taxon>
        <taxon>Pseudomonadales</taxon>
        <taxon>Pseudomonadaceae</taxon>
        <taxon>Pseudomonas</taxon>
    </lineage>
</organism>
<dbReference type="SUPFAM" id="SSF55729">
    <property type="entry name" value="Acyl-CoA N-acyltransferases (Nat)"/>
    <property type="match status" value="1"/>
</dbReference>
<dbReference type="EC" id="2.3.1.82" evidence="2 9"/>
<dbReference type="GO" id="GO:0046677">
    <property type="term" value="P:response to antibiotic"/>
    <property type="evidence" value="ECO:0007669"/>
    <property type="project" value="UniProtKB-KW"/>
</dbReference>
<evidence type="ECO:0000313" key="11">
    <source>
        <dbReference type="EMBL" id="OCR26999.1"/>
    </source>
</evidence>
<evidence type="ECO:0000256" key="5">
    <source>
        <dbReference type="ARBA" id="ARBA00023251"/>
    </source>
</evidence>
<dbReference type="InterPro" id="IPR024170">
    <property type="entry name" value="Aminoglycoside_N6-AcTrfrase"/>
</dbReference>
<dbReference type="InterPro" id="IPR000182">
    <property type="entry name" value="GNAT_dom"/>
</dbReference>
<evidence type="ECO:0000313" key="12">
    <source>
        <dbReference type="Proteomes" id="UP000093104"/>
    </source>
</evidence>
<dbReference type="Proteomes" id="UP000093104">
    <property type="component" value="Unassembled WGS sequence"/>
</dbReference>
<keyword evidence="4 9" id="KW-0808">Transferase</keyword>
<evidence type="ECO:0000256" key="9">
    <source>
        <dbReference type="PIRNR" id="PIRNR000452"/>
    </source>
</evidence>
<dbReference type="CDD" id="cd04301">
    <property type="entry name" value="NAT_SF"/>
    <property type="match status" value="1"/>
</dbReference>
<dbReference type="GO" id="GO:0047663">
    <property type="term" value="F:aminoglycoside 6'-N-acetyltransferase activity"/>
    <property type="evidence" value="ECO:0007669"/>
    <property type="project" value="UniProtKB-EC"/>
</dbReference>
<dbReference type="AlphaFoldDB" id="A0A1C7ZC68"/>
<dbReference type="NCBIfam" id="NF043067">
    <property type="entry name" value="AAC_6p_group_E"/>
    <property type="match status" value="1"/>
</dbReference>
<keyword evidence="5 9" id="KW-0046">Antibiotic resistance</keyword>
<reference evidence="11 12" key="1">
    <citation type="submission" date="2015-07" db="EMBL/GenBank/DDBJ databases">
        <title>Draft genome sequence of a diazotrophic, plant growth-promoting rhizobacterium of the Pseudomonas syringae complex.</title>
        <authorList>
            <person name="Patten C.L."/>
            <person name="Jeong H."/>
        </authorList>
    </citation>
    <scope>NUCLEOTIDE SEQUENCE [LARGE SCALE GENOMIC DNA]</scope>
    <source>
        <strain evidence="11 12">GR12-2</strain>
    </source>
</reference>
<evidence type="ECO:0000256" key="2">
    <source>
        <dbReference type="ARBA" id="ARBA00012888"/>
    </source>
</evidence>
<dbReference type="PROSITE" id="PS51186">
    <property type="entry name" value="GNAT"/>
    <property type="match status" value="1"/>
</dbReference>
<evidence type="ECO:0000256" key="4">
    <source>
        <dbReference type="ARBA" id="ARBA00022679"/>
    </source>
</evidence>
<dbReference type="Pfam" id="PF00583">
    <property type="entry name" value="Acetyltransf_1"/>
    <property type="match status" value="1"/>
</dbReference>
<evidence type="ECO:0000256" key="8">
    <source>
        <dbReference type="ARBA" id="ARBA00048923"/>
    </source>
</evidence>
<feature type="domain" description="N-acetyltransferase" evidence="10">
    <location>
        <begin position="2"/>
        <end position="148"/>
    </location>
</feature>
<sequence>MIRIEHCQSVTQPGWLELRQALWPGSSRQAHADEVSDLLADRQRYINLIAYSESGTPAGLAEASLRTGYVNGTESSPVVFLEGIYVTPECRRQHIAGQLIDVVAQWGRSHGCTEMASDTDLNNLLSQDMHKALGFAETERVVFFKRGL</sequence>
<gene>
    <name evidence="11" type="ORF">AFK24_00460</name>
</gene>
<evidence type="ECO:0000256" key="3">
    <source>
        <dbReference type="ARBA" id="ARBA00017677"/>
    </source>
</evidence>
<comment type="function">
    <text evidence="9">Catalyzes the transfer of an acetyl group from acetyl-CoA to the 6'-amino group of aminoglycoside molecules conferring resistance to antibiotics containing the purpurosamine ring.</text>
</comment>